<protein>
    <submittedName>
        <fullName evidence="5">Signal peptide protein</fullName>
    </submittedName>
</protein>
<dbReference type="InterPro" id="IPR030831">
    <property type="entry name" value="Fuse-rel_SoxYZ"/>
</dbReference>
<feature type="signal peptide" evidence="2">
    <location>
        <begin position="1"/>
        <end position="25"/>
    </location>
</feature>
<dbReference type="InterPro" id="IPR014880">
    <property type="entry name" value="SoxZ_dom"/>
</dbReference>
<gene>
    <name evidence="5" type="ORF">Maq22A_c05255</name>
</gene>
<dbReference type="PATRIC" id="fig|270351.10.peg.1002"/>
<evidence type="ECO:0000256" key="2">
    <source>
        <dbReference type="SAM" id="SignalP"/>
    </source>
</evidence>
<dbReference type="Gene3D" id="2.60.40.2470">
    <property type="entry name" value="SoxY domain"/>
    <property type="match status" value="1"/>
</dbReference>
<feature type="chain" id="PRO_5002199364" evidence="2">
    <location>
        <begin position="26"/>
        <end position="291"/>
    </location>
</feature>
<dbReference type="InterPro" id="IPR013783">
    <property type="entry name" value="Ig-like_fold"/>
</dbReference>
<dbReference type="InterPro" id="IPR032711">
    <property type="entry name" value="SoxY"/>
</dbReference>
<feature type="region of interest" description="Disordered" evidence="1">
    <location>
        <begin position="23"/>
        <end position="56"/>
    </location>
</feature>
<evidence type="ECO:0000259" key="4">
    <source>
        <dbReference type="Pfam" id="PF13501"/>
    </source>
</evidence>
<accession>A0A0C6EWK3</accession>
<feature type="domain" description="Ig-like SoxY" evidence="4">
    <location>
        <begin position="66"/>
        <end position="175"/>
    </location>
</feature>
<dbReference type="SUPFAM" id="SSF81296">
    <property type="entry name" value="E set domains"/>
    <property type="match status" value="1"/>
</dbReference>
<dbReference type="KEGG" id="maqu:Maq22A_c05255"/>
<evidence type="ECO:0000313" key="6">
    <source>
        <dbReference type="Proteomes" id="UP000061432"/>
    </source>
</evidence>
<evidence type="ECO:0000259" key="3">
    <source>
        <dbReference type="Pfam" id="PF08770"/>
    </source>
</evidence>
<dbReference type="InterPro" id="IPR038162">
    <property type="entry name" value="SoxY_sf"/>
</dbReference>
<keyword evidence="2" id="KW-0732">Signal</keyword>
<dbReference type="Pfam" id="PF08770">
    <property type="entry name" value="SoxZ"/>
    <property type="match status" value="1"/>
</dbReference>
<dbReference type="NCBIfam" id="TIGR04557">
    <property type="entry name" value="fuse_rel_SoxYZ"/>
    <property type="match status" value="1"/>
</dbReference>
<dbReference type="Pfam" id="PF13501">
    <property type="entry name" value="SoxY"/>
    <property type="match status" value="1"/>
</dbReference>
<dbReference type="RefSeq" id="WP_082742398.1">
    <property type="nucleotide sequence ID" value="NZ_AP014704.1"/>
</dbReference>
<name>A0A0C6EWK3_9HYPH</name>
<dbReference type="EMBL" id="AP014704">
    <property type="protein sequence ID" value="BAQ44436.1"/>
    <property type="molecule type" value="Genomic_DNA"/>
</dbReference>
<reference evidence="5 6" key="1">
    <citation type="journal article" date="2015" name="Genome Announc.">
        <title>Complete Genome Sequence of Methylobacterium aquaticum Strain 22A, Isolated from Racomitrium japonicum Moss.</title>
        <authorList>
            <person name="Tani A."/>
            <person name="Ogura Y."/>
            <person name="Hayashi T."/>
            <person name="Kimbara K."/>
        </authorList>
    </citation>
    <scope>NUCLEOTIDE SEQUENCE [LARGE SCALE GENOMIC DNA]</scope>
    <source>
        <strain evidence="5 6">MA-22A</strain>
    </source>
</reference>
<dbReference type="Proteomes" id="UP000061432">
    <property type="component" value="Chromosome"/>
</dbReference>
<dbReference type="InterPro" id="IPR014756">
    <property type="entry name" value="Ig_E-set"/>
</dbReference>
<sequence length="291" mass="31292">MRNSKTARLVPALVVAAAFAGPARAESGVTPTNAVAAQTSPPPAPPRPSPLQDDRPETTWQELRTSVTGDKPLGDGSGLVTLEAPKRAEDAAIVPITLRIAVPEGDSRRVKALTLVVDDNPSPVVGTFRFAEGQRRFNLSTRIRVNSYSYVRAIAETEDGALLMTRVFVKASGGCSAPALKDPVASTAHLGEMRFRSFAERGEAQVQVRHPNYSGLQMDQLTRTYTPAWFVENMTVRQGDKPVFTMTGGISISEDPTFRFSFAGNTEPVTVTAKDTEGRVFTQSFPAANGT</sequence>
<organism evidence="5 6">
    <name type="scientific">Methylobacterium aquaticum</name>
    <dbReference type="NCBI Taxonomy" id="270351"/>
    <lineage>
        <taxon>Bacteria</taxon>
        <taxon>Pseudomonadati</taxon>
        <taxon>Pseudomonadota</taxon>
        <taxon>Alphaproteobacteria</taxon>
        <taxon>Hyphomicrobiales</taxon>
        <taxon>Methylobacteriaceae</taxon>
        <taxon>Methylobacterium</taxon>
    </lineage>
</organism>
<feature type="compositionally biased region" description="Pro residues" evidence="1">
    <location>
        <begin position="40"/>
        <end position="49"/>
    </location>
</feature>
<dbReference type="Gene3D" id="2.60.40.10">
    <property type="entry name" value="Immunoglobulins"/>
    <property type="match status" value="1"/>
</dbReference>
<evidence type="ECO:0000313" key="5">
    <source>
        <dbReference type="EMBL" id="BAQ44436.1"/>
    </source>
</evidence>
<evidence type="ECO:0000256" key="1">
    <source>
        <dbReference type="SAM" id="MobiDB-lite"/>
    </source>
</evidence>
<dbReference type="AlphaFoldDB" id="A0A0C6EWK3"/>
<feature type="compositionally biased region" description="Polar residues" evidence="1">
    <location>
        <begin position="29"/>
        <end position="39"/>
    </location>
</feature>
<proteinExistence type="predicted"/>
<dbReference type="STRING" id="270351.Maq22A_c05255"/>
<reference evidence="6" key="2">
    <citation type="submission" date="2015-01" db="EMBL/GenBank/DDBJ databases">
        <title>Complete genome sequence of Methylobacterium aquaticum strain 22A.</title>
        <authorList>
            <person name="Tani A."/>
            <person name="Ogura Y."/>
            <person name="Hayashi T."/>
        </authorList>
    </citation>
    <scope>NUCLEOTIDE SEQUENCE [LARGE SCALE GENOMIC DNA]</scope>
    <source>
        <strain evidence="6">MA-22A</strain>
    </source>
</reference>
<dbReference type="OrthoDB" id="8538315at2"/>
<feature type="domain" description="Sulphur oxidation protein SoxZ" evidence="3">
    <location>
        <begin position="202"/>
        <end position="285"/>
    </location>
</feature>